<keyword evidence="1" id="KW-1133">Transmembrane helix</keyword>
<protein>
    <recommendedName>
        <fullName evidence="2">DUF6989 domain-containing protein</fullName>
    </recommendedName>
</protein>
<keyword evidence="1" id="KW-0812">Transmembrane</keyword>
<feature type="domain" description="DUF6989" evidence="2">
    <location>
        <begin position="73"/>
        <end position="211"/>
    </location>
</feature>
<feature type="transmembrane region" description="Helical" evidence="1">
    <location>
        <begin position="126"/>
        <end position="143"/>
    </location>
</feature>
<feature type="transmembrane region" description="Helical" evidence="1">
    <location>
        <begin position="100"/>
        <end position="119"/>
    </location>
</feature>
<evidence type="ECO:0000259" key="2">
    <source>
        <dbReference type="Pfam" id="PF22497"/>
    </source>
</evidence>
<dbReference type="OrthoDB" id="509480at2"/>
<dbReference type="RefSeq" id="WP_104230423.1">
    <property type="nucleotide sequence ID" value="NZ_PSNW01000005.1"/>
</dbReference>
<dbReference type="AlphaFoldDB" id="A0A2S5TG29"/>
<dbReference type="EMBL" id="PSNW01000005">
    <property type="protein sequence ID" value="PPE73909.1"/>
    <property type="molecule type" value="Genomic_DNA"/>
</dbReference>
<evidence type="ECO:0000256" key="1">
    <source>
        <dbReference type="SAM" id="Phobius"/>
    </source>
</evidence>
<dbReference type="InterPro" id="IPR054258">
    <property type="entry name" value="DUF6989"/>
</dbReference>
<name>A0A2S5TG29_9GAMM</name>
<gene>
    <name evidence="3" type="ORF">C3942_10950</name>
</gene>
<feature type="transmembrane region" description="Helical" evidence="1">
    <location>
        <begin position="59"/>
        <end position="80"/>
    </location>
</feature>
<evidence type="ECO:0000313" key="4">
    <source>
        <dbReference type="Proteomes" id="UP000238220"/>
    </source>
</evidence>
<feature type="transmembrane region" description="Helical" evidence="1">
    <location>
        <begin position="192"/>
        <end position="217"/>
    </location>
</feature>
<comment type="caution">
    <text evidence="3">The sequence shown here is derived from an EMBL/GenBank/DDBJ whole genome shotgun (WGS) entry which is preliminary data.</text>
</comment>
<sequence>MSPSTRDALWFHILFLAAALPLVALSEGTARGEHLLWLTLGYHCALPLVSLVRRHHEWLFLWLFLLPLAAGQVLPDWALVRVAGVLVFPDLGQPRIGGDVPIYFLGLWMMLLFPVLLIGHSSRSPYLVTGLLALALFAFWEWAARPLQIWYNRDVLAIDGMALYPLVPEMLLALTALWAYRHFGRGSIAGRLFAALGVNVFYTGACFLSLLGIEYIYRSALLGIL</sequence>
<dbReference type="Pfam" id="PF22497">
    <property type="entry name" value="DUF6989"/>
    <property type="match status" value="1"/>
</dbReference>
<proteinExistence type="predicted"/>
<keyword evidence="1" id="KW-0472">Membrane</keyword>
<reference evidence="3 4" key="1">
    <citation type="submission" date="2018-02" db="EMBL/GenBank/DDBJ databases">
        <title>Genome sequencing of Solimonas sp. HR-BB.</title>
        <authorList>
            <person name="Lee Y."/>
            <person name="Jeon C.O."/>
        </authorList>
    </citation>
    <scope>NUCLEOTIDE SEQUENCE [LARGE SCALE GENOMIC DNA]</scope>
    <source>
        <strain evidence="3 4">HR-BB</strain>
    </source>
</reference>
<keyword evidence="4" id="KW-1185">Reference proteome</keyword>
<dbReference type="Proteomes" id="UP000238220">
    <property type="component" value="Unassembled WGS sequence"/>
</dbReference>
<feature type="transmembrane region" description="Helical" evidence="1">
    <location>
        <begin position="35"/>
        <end position="52"/>
    </location>
</feature>
<accession>A0A2S5TG29</accession>
<feature type="transmembrane region" description="Helical" evidence="1">
    <location>
        <begin position="163"/>
        <end position="180"/>
    </location>
</feature>
<organism evidence="3 4">
    <name type="scientific">Solimonas fluminis</name>
    <dbReference type="NCBI Taxonomy" id="2086571"/>
    <lineage>
        <taxon>Bacteria</taxon>
        <taxon>Pseudomonadati</taxon>
        <taxon>Pseudomonadota</taxon>
        <taxon>Gammaproteobacteria</taxon>
        <taxon>Nevskiales</taxon>
        <taxon>Nevskiaceae</taxon>
        <taxon>Solimonas</taxon>
    </lineage>
</organism>
<evidence type="ECO:0000313" key="3">
    <source>
        <dbReference type="EMBL" id="PPE73909.1"/>
    </source>
</evidence>